<sequence length="91" mass="9860">MIACKPNFCKRKFTDIKEVSYNICILNKGGENMEEFTKEPGGHRVADPGVGWHNEPGGGGWQYNEDPGTGWKVIFDPGVGGGYTKDPGTGI</sequence>
<name>A0A9X6VT12_BACCE</name>
<proteinExistence type="predicted"/>
<protein>
    <submittedName>
        <fullName evidence="1">Uncharacterized protein</fullName>
    </submittedName>
</protein>
<comment type="caution">
    <text evidence="1">The sequence shown here is derived from an EMBL/GenBank/DDBJ whole genome shotgun (WGS) entry which is preliminary data.</text>
</comment>
<reference evidence="1 2" key="1">
    <citation type="submission" date="2017-09" db="EMBL/GenBank/DDBJ databases">
        <title>Large-scale bioinformatics analysis of Bacillus genomes uncovers conserved roles of natural products in bacterial physiology.</title>
        <authorList>
            <consortium name="Agbiome Team Llc"/>
            <person name="Bleich R.M."/>
            <person name="Kirk G.J."/>
            <person name="Santa Maria K.C."/>
            <person name="Allen S.E."/>
            <person name="Farag S."/>
            <person name="Shank E.A."/>
            <person name="Bowers A."/>
        </authorList>
    </citation>
    <scope>NUCLEOTIDE SEQUENCE [LARGE SCALE GENOMIC DNA]</scope>
    <source>
        <strain evidence="1 2">AFS020204</strain>
    </source>
</reference>
<evidence type="ECO:0000313" key="2">
    <source>
        <dbReference type="Proteomes" id="UP000220210"/>
    </source>
</evidence>
<dbReference type="AlphaFoldDB" id="A0A9X6VT12"/>
<evidence type="ECO:0000313" key="1">
    <source>
        <dbReference type="EMBL" id="PFF41861.1"/>
    </source>
</evidence>
<dbReference type="EMBL" id="NTSO01000028">
    <property type="protein sequence ID" value="PFF41861.1"/>
    <property type="molecule type" value="Genomic_DNA"/>
</dbReference>
<accession>A0A9X6VT12</accession>
<dbReference type="Proteomes" id="UP000220210">
    <property type="component" value="Unassembled WGS sequence"/>
</dbReference>
<gene>
    <name evidence="1" type="ORF">CN357_30855</name>
</gene>
<organism evidence="1 2">
    <name type="scientific">Bacillus cereus</name>
    <dbReference type="NCBI Taxonomy" id="1396"/>
    <lineage>
        <taxon>Bacteria</taxon>
        <taxon>Bacillati</taxon>
        <taxon>Bacillota</taxon>
        <taxon>Bacilli</taxon>
        <taxon>Bacillales</taxon>
        <taxon>Bacillaceae</taxon>
        <taxon>Bacillus</taxon>
        <taxon>Bacillus cereus group</taxon>
    </lineage>
</organism>